<dbReference type="EMBL" id="FQZE01000010">
    <property type="protein sequence ID" value="SHJ04137.1"/>
    <property type="molecule type" value="Genomic_DNA"/>
</dbReference>
<dbReference type="SUPFAM" id="SSF50993">
    <property type="entry name" value="Peptidase/esterase 'gauge' domain"/>
    <property type="match status" value="1"/>
</dbReference>
<evidence type="ECO:0000313" key="10">
    <source>
        <dbReference type="Proteomes" id="UP000184050"/>
    </source>
</evidence>
<keyword evidence="3" id="KW-0378">Hydrolase</keyword>
<reference evidence="9 10" key="1">
    <citation type="submission" date="2016-11" db="EMBL/GenBank/DDBJ databases">
        <authorList>
            <person name="Jaros S."/>
            <person name="Januszkiewicz K."/>
            <person name="Wedrychowicz H."/>
        </authorList>
    </citation>
    <scope>NUCLEOTIDE SEQUENCE [LARGE SCALE GENOMIC DNA]</scope>
    <source>
        <strain evidence="9 10">DSM 27063</strain>
    </source>
</reference>
<dbReference type="GO" id="GO:0006508">
    <property type="term" value="P:proteolysis"/>
    <property type="evidence" value="ECO:0007669"/>
    <property type="project" value="UniProtKB-KW"/>
</dbReference>
<keyword evidence="2" id="KW-0645">Protease</keyword>
<dbReference type="SUPFAM" id="SSF53474">
    <property type="entry name" value="alpha/beta-Hydrolases"/>
    <property type="match status" value="1"/>
</dbReference>
<name>A0A1M6G2S6_9BACT</name>
<dbReference type="InterPro" id="IPR029058">
    <property type="entry name" value="AB_hydrolase_fold"/>
</dbReference>
<comment type="function">
    <text evidence="5">Cleaves peptide bonds on the C-terminal side of prolyl residues within peptides that are up to approximately 30 amino acids long. Has an absolute requirement for an X-Pro bond in the trans configuration immediately preceding the Pro-Y scissible bond.</text>
</comment>
<dbReference type="Proteomes" id="UP000184050">
    <property type="component" value="Unassembled WGS sequence"/>
</dbReference>
<evidence type="ECO:0000256" key="6">
    <source>
        <dbReference type="ARBA" id="ARBA00081187"/>
    </source>
</evidence>
<dbReference type="Gene3D" id="2.130.10.120">
    <property type="entry name" value="Prolyl oligopeptidase, N-terminal domain"/>
    <property type="match status" value="1"/>
</dbReference>
<protein>
    <recommendedName>
        <fullName evidence="6">Proline-specific endopeptidase</fullName>
    </recommendedName>
</protein>
<feature type="domain" description="Peptidase S9A N-terminal" evidence="8">
    <location>
        <begin position="3"/>
        <end position="402"/>
    </location>
</feature>
<dbReference type="GO" id="GO:0004252">
    <property type="term" value="F:serine-type endopeptidase activity"/>
    <property type="evidence" value="ECO:0007669"/>
    <property type="project" value="InterPro"/>
</dbReference>
<evidence type="ECO:0000256" key="1">
    <source>
        <dbReference type="ARBA" id="ARBA00005228"/>
    </source>
</evidence>
<evidence type="ECO:0000256" key="5">
    <source>
        <dbReference type="ARBA" id="ARBA00060121"/>
    </source>
</evidence>
<dbReference type="Pfam" id="PF02897">
    <property type="entry name" value="Peptidase_S9_N"/>
    <property type="match status" value="1"/>
</dbReference>
<dbReference type="InterPro" id="IPR001375">
    <property type="entry name" value="Peptidase_S9_cat"/>
</dbReference>
<evidence type="ECO:0000259" key="8">
    <source>
        <dbReference type="Pfam" id="PF02897"/>
    </source>
</evidence>
<dbReference type="InterPro" id="IPR051543">
    <property type="entry name" value="Serine_Peptidase_S9A"/>
</dbReference>
<evidence type="ECO:0000256" key="4">
    <source>
        <dbReference type="ARBA" id="ARBA00022825"/>
    </source>
</evidence>
<dbReference type="Gene3D" id="3.40.50.1820">
    <property type="entry name" value="alpha/beta hydrolase"/>
    <property type="match status" value="1"/>
</dbReference>
<dbReference type="FunFam" id="3.40.50.1820:FF:000005">
    <property type="entry name" value="Prolyl endopeptidase"/>
    <property type="match status" value="1"/>
</dbReference>
<gene>
    <name evidence="9" type="ORF">SAMN05444280_1103</name>
</gene>
<proteinExistence type="inferred from homology"/>
<evidence type="ECO:0000256" key="3">
    <source>
        <dbReference type="ARBA" id="ARBA00022801"/>
    </source>
</evidence>
<feature type="domain" description="Peptidase S9 prolyl oligopeptidase catalytic" evidence="7">
    <location>
        <begin position="462"/>
        <end position="676"/>
    </location>
</feature>
<evidence type="ECO:0000256" key="2">
    <source>
        <dbReference type="ARBA" id="ARBA00022670"/>
    </source>
</evidence>
<keyword evidence="4" id="KW-0720">Serine protease</keyword>
<dbReference type="PANTHER" id="PTHR11757:SF19">
    <property type="entry name" value="PROLYL ENDOPEPTIDASE-LIKE"/>
    <property type="match status" value="1"/>
</dbReference>
<comment type="similarity">
    <text evidence="1">Belongs to the peptidase S9A family.</text>
</comment>
<accession>A0A1M6G2S6</accession>
<dbReference type="Pfam" id="PF00326">
    <property type="entry name" value="Peptidase_S9"/>
    <property type="match status" value="1"/>
</dbReference>
<sequence length="679" mass="78848">MVPPVAEKNPKELTTHGHTRVDNYYWMNQREDPKVIAHLEAENAYKEAVMKHTETLQDELFDEIKSKIKQEDESVPYEKNGYFYYTRTVPETEYYLVCRKKGALDAEEQVMLDVNKMAEGHEYFQLGGSSVSPDNKLLAFGVDTVSRRKYTVHFKNLETGEILEDAIPLTTGGAVWANDNKTVYYVLKDDVTLRSERIMKHVLGTPVEEDEEVFYEDDETFSTFIYKTKSEQYLIIGSESTLTSEYRFLNADTPEGEFKIIQPRTRELEYSVDHFGDHFYIRTNLDALNFRLMKTPITATEKDNWEEVIPHREDVYFSDFEIFRDYLVVSERKEGLTELRVMLWEDGDEYYIEFDEEVYTVRPNVNLEFNTDVLRFSYTSLTTPNSIFDFNMKTNERELLKEEGILGDFNKNDYETKRIYAPARDGKKIPMSLVYKKGVEPDGENPALIYGYGSYGYTIDPTFRLSILPLLDRGFVYAIAHIRGGQINGREWYEDGKLLNKMNTFTDFNDCAQYLISENYTSEEKLFANGGSAGGLLMGACMNLQPELYKGVIANVPFVDVVTTMLDETIPLTTSEYDEWGNPNNEKYYHYMLSYSPYDNVVAKDYPALLVTTGLHDSQVQYWEPAKWVAKLRELKTDDNPLLFHINMDYGHGGASGRFQWIRDTALEYAFMFDLLEME</sequence>
<dbReference type="InterPro" id="IPR002470">
    <property type="entry name" value="Peptidase_S9A"/>
</dbReference>
<dbReference type="STRING" id="1168035.SAMN05444280_1103"/>
<evidence type="ECO:0000259" key="7">
    <source>
        <dbReference type="Pfam" id="PF00326"/>
    </source>
</evidence>
<evidence type="ECO:0000313" key="9">
    <source>
        <dbReference type="EMBL" id="SHJ04137.1"/>
    </source>
</evidence>
<dbReference type="InterPro" id="IPR023302">
    <property type="entry name" value="Pept_S9A_N"/>
</dbReference>
<dbReference type="AlphaFoldDB" id="A0A1M6G2S6"/>
<dbReference type="PRINTS" id="PR00862">
    <property type="entry name" value="PROLIGOPTASE"/>
</dbReference>
<organism evidence="9 10">
    <name type="scientific">Tangfeifania diversioriginum</name>
    <dbReference type="NCBI Taxonomy" id="1168035"/>
    <lineage>
        <taxon>Bacteria</taxon>
        <taxon>Pseudomonadati</taxon>
        <taxon>Bacteroidota</taxon>
        <taxon>Bacteroidia</taxon>
        <taxon>Marinilabiliales</taxon>
        <taxon>Prolixibacteraceae</taxon>
        <taxon>Tangfeifania</taxon>
    </lineage>
</organism>
<keyword evidence="10" id="KW-1185">Reference proteome</keyword>
<dbReference type="PANTHER" id="PTHR11757">
    <property type="entry name" value="PROTEASE FAMILY S9A OLIGOPEPTIDASE"/>
    <property type="match status" value="1"/>
</dbReference>